<proteinExistence type="predicted"/>
<comment type="caution">
    <text evidence="2">The sequence shown here is derived from an EMBL/GenBank/DDBJ whole genome shotgun (WGS) entry which is preliminary data.</text>
</comment>
<dbReference type="Pfam" id="PF15892">
    <property type="entry name" value="BNR_4"/>
    <property type="match status" value="1"/>
</dbReference>
<evidence type="ECO:0000313" key="3">
    <source>
        <dbReference type="Proteomes" id="UP001321018"/>
    </source>
</evidence>
<evidence type="ECO:0000313" key="2">
    <source>
        <dbReference type="EMBL" id="MCU4743974.1"/>
    </source>
</evidence>
<dbReference type="EMBL" id="JAOPKA010000020">
    <property type="protein sequence ID" value="MCU4743974.1"/>
    <property type="molecule type" value="Genomic_DNA"/>
</dbReference>
<dbReference type="Proteomes" id="UP001321018">
    <property type="component" value="Unassembled WGS sequence"/>
</dbReference>
<feature type="region of interest" description="Disordered" evidence="1">
    <location>
        <begin position="397"/>
        <end position="432"/>
    </location>
</feature>
<evidence type="ECO:0000256" key="1">
    <source>
        <dbReference type="SAM" id="MobiDB-lite"/>
    </source>
</evidence>
<reference evidence="2" key="1">
    <citation type="submission" date="2022-09" db="EMBL/GenBank/DDBJ databases">
        <title>Enrichment on poylsaccharides allowed isolation of novel metabolic and taxonomic groups of Haloarchaea.</title>
        <authorList>
            <person name="Sorokin D.Y."/>
            <person name="Elcheninov A.G."/>
            <person name="Khizhniak T.V."/>
            <person name="Kolganova T.V."/>
            <person name="Kublanov I.V."/>
        </authorList>
    </citation>
    <scope>NUCLEOTIDE SEQUENCE</scope>
    <source>
        <strain evidence="2">AArc-xg1-1</strain>
    </source>
</reference>
<feature type="compositionally biased region" description="Basic and acidic residues" evidence="1">
    <location>
        <begin position="398"/>
        <end position="408"/>
    </location>
</feature>
<dbReference type="RefSeq" id="WP_338005783.1">
    <property type="nucleotide sequence ID" value="NZ_JAOPKA010000020.1"/>
</dbReference>
<protein>
    <submittedName>
        <fullName evidence="2">BNR repeat-containing protein</fullName>
    </submittedName>
</protein>
<accession>A0AAP3E4I4</accession>
<name>A0AAP3E4I4_9EURY</name>
<dbReference type="AlphaFoldDB" id="A0AAP3E4I4"/>
<sequence length="432" mass="49343">MASNTHFETVDCSEISDVWTGQSAGPCLYTHGQDQFVAFYAADRSITAGHRRLGDTEWTLAQVSTQRNNVWDHHNELALTVDDDDHLHLVGDMHVDPLNYFRTTEPLDVTSFERVESMVGSDEDRTTYPSFLRGPDDELIVKYRHGGSGAGNWIYNVYHHGDRDWNRLLDTPLTRGGDRASAYPQGPTLGPDDYYHLVWCWRDNPGAQTNHDLYYVRSGDLRNWESSRGEPVTLPIEFHQGELIDPVPPYGGLLNSRIRLGFDTQDRAVVSYMKFDPDGNTQIYNARCESHGWNVYKTSDWDYRYSFGGRGSLGTPLQFSGVEIEPDGRLSQTYEHPKYGSGKWILEEETLEATEWFSPWHRYPETLETTESTDPKMRVNWATDSGDSPDETTYVLRWEARDPQHGGDSESDEVPEPTALECYQFESVGRTQ</sequence>
<organism evidence="2 3">
    <name type="scientific">Natronoglomus mannanivorans</name>
    <dbReference type="NCBI Taxonomy" id="2979990"/>
    <lineage>
        <taxon>Archaea</taxon>
        <taxon>Methanobacteriati</taxon>
        <taxon>Methanobacteriota</taxon>
        <taxon>Stenosarchaea group</taxon>
        <taxon>Halobacteria</taxon>
        <taxon>Halobacteriales</taxon>
        <taxon>Natrialbaceae</taxon>
        <taxon>Natronoglomus</taxon>
    </lineage>
</organism>
<gene>
    <name evidence="2" type="ORF">OB960_21575</name>
</gene>